<accession>A0ABD5I9P0</accession>
<proteinExistence type="predicted"/>
<reference evidence="1 3" key="1">
    <citation type="submission" date="2023-10" db="EMBL/GenBank/DDBJ databases">
        <title>Draft Genome Sequence of Bacillus thuringiensis serovar. toumanoffi 4059: Identification of a Novel Cry Protein Candidate.</title>
        <authorList>
            <person name="Murdoch R.W."/>
            <person name="Gemler B."/>
            <person name="Heater B.S."/>
        </authorList>
    </citation>
    <scope>NUCLEOTIDE SEQUENCE [LARGE SCALE GENOMIC DNA]</scope>
    <source>
        <strain evidence="1 3">4059</strain>
    </source>
</reference>
<evidence type="ECO:0000313" key="3">
    <source>
        <dbReference type="Proteomes" id="UP001272716"/>
    </source>
</evidence>
<dbReference type="EMBL" id="JAWQCK010000011">
    <property type="protein sequence ID" value="MDW9213987.1"/>
    <property type="molecule type" value="Genomic_DNA"/>
</dbReference>
<dbReference type="AlphaFoldDB" id="A0ABD5I9P0"/>
<protein>
    <submittedName>
        <fullName evidence="1">Uncharacterized protein</fullName>
    </submittedName>
</protein>
<organism evidence="1 3">
    <name type="scientific">Bacillus thuringiensis serovar toumanoffi</name>
    <dbReference type="NCBI Taxonomy" id="180862"/>
    <lineage>
        <taxon>Bacteria</taxon>
        <taxon>Bacillati</taxon>
        <taxon>Bacillota</taxon>
        <taxon>Bacilli</taxon>
        <taxon>Bacillales</taxon>
        <taxon>Bacillaceae</taxon>
        <taxon>Bacillus</taxon>
        <taxon>Bacillus cereus group</taxon>
    </lineage>
</organism>
<name>A0ABD5I9P0_BACTU</name>
<evidence type="ECO:0000313" key="2">
    <source>
        <dbReference type="EMBL" id="MDW9214097.1"/>
    </source>
</evidence>
<comment type="caution">
    <text evidence="1">The sequence shown here is derived from an EMBL/GenBank/DDBJ whole genome shotgun (WGS) entry which is preliminary data.</text>
</comment>
<dbReference type="Proteomes" id="UP001272716">
    <property type="component" value="Unassembled WGS sequence"/>
</dbReference>
<dbReference type="EMBL" id="JAWQCK010000011">
    <property type="protein sequence ID" value="MDW9214097.1"/>
    <property type="molecule type" value="Genomic_DNA"/>
</dbReference>
<evidence type="ECO:0000313" key="1">
    <source>
        <dbReference type="EMBL" id="MDW9213987.1"/>
    </source>
</evidence>
<sequence>MDPRQLLDQGYKFSSGRMVIDGKNISMFQLQKSEIVNLQFDRLIQEIKKVEDSPTQGFSSIALTIDGYNETVEELYEIQHVRRFFSRLVKKLPHILYYINPSTGMPHQIITALSDFHQFRAEEVSLPPLEILKRDGHLENVGTHQVILLLPSEIGYKMLDAIQAHVEKANYQDKQKELPVLLKMIEYSIPEKDRRIGWEFRYKKKGR</sequence>
<gene>
    <name evidence="1" type="ORF">BTTOUR_35145</name>
    <name evidence="2" type="ORF">BTTOUR_35695</name>
</gene>